<name>A0ABW6K8W0_9BACI</name>
<gene>
    <name evidence="2" type="ORF">ACFYKX_03620</name>
</gene>
<evidence type="ECO:0000256" key="1">
    <source>
        <dbReference type="ARBA" id="ARBA00023125"/>
    </source>
</evidence>
<evidence type="ECO:0008006" key="4">
    <source>
        <dbReference type="Google" id="ProtNLM"/>
    </source>
</evidence>
<evidence type="ECO:0000313" key="3">
    <source>
        <dbReference type="Proteomes" id="UP001601059"/>
    </source>
</evidence>
<protein>
    <recommendedName>
        <fullName evidence="4">Core-binding (CB) domain-containing protein</fullName>
    </recommendedName>
</protein>
<organism evidence="2 3">
    <name type="scientific">Cytobacillus spartinae</name>
    <dbReference type="NCBI Taxonomy" id="3299023"/>
    <lineage>
        <taxon>Bacteria</taxon>
        <taxon>Bacillati</taxon>
        <taxon>Bacillota</taxon>
        <taxon>Bacilli</taxon>
        <taxon>Bacillales</taxon>
        <taxon>Bacillaceae</taxon>
        <taxon>Cytobacillus</taxon>
    </lineage>
</organism>
<keyword evidence="1" id="KW-0238">DNA-binding</keyword>
<proteinExistence type="predicted"/>
<reference evidence="2 3" key="1">
    <citation type="submission" date="2024-08" db="EMBL/GenBank/DDBJ databases">
        <title>Two novel Cytobacillus novel species.</title>
        <authorList>
            <person name="Liu G."/>
        </authorList>
    </citation>
    <scope>NUCLEOTIDE SEQUENCE [LARGE SCALE GENOMIC DNA]</scope>
    <source>
        <strain evidence="2 3">FJAT-54145</strain>
    </source>
</reference>
<evidence type="ECO:0000313" key="2">
    <source>
        <dbReference type="EMBL" id="MFE8699710.1"/>
    </source>
</evidence>
<dbReference type="Gene3D" id="1.10.150.130">
    <property type="match status" value="1"/>
</dbReference>
<dbReference type="InterPro" id="IPR010998">
    <property type="entry name" value="Integrase_recombinase_N"/>
</dbReference>
<keyword evidence="3" id="KW-1185">Reference proteome</keyword>
<accession>A0ABW6K8W0</accession>
<dbReference type="Proteomes" id="UP001601059">
    <property type="component" value="Unassembled WGS sequence"/>
</dbReference>
<comment type="caution">
    <text evidence="2">The sequence shown here is derived from an EMBL/GenBank/DDBJ whole genome shotgun (WGS) entry which is preliminary data.</text>
</comment>
<dbReference type="EMBL" id="JBIACK010000001">
    <property type="protein sequence ID" value="MFE8699710.1"/>
    <property type="molecule type" value="Genomic_DNA"/>
</dbReference>
<dbReference type="RefSeq" id="WP_389358136.1">
    <property type="nucleotide sequence ID" value="NZ_JBIACK010000001.1"/>
</dbReference>
<sequence length="78" mass="9503">MEFEDYLREHYNLGEKSVKDYVGRLNGLLTRGIYKGEPRLTSKMESSINREYKENSRKNYLLTIKYYIEFLEKKDQLR</sequence>